<proteinExistence type="predicted"/>
<feature type="transmembrane region" description="Helical" evidence="1">
    <location>
        <begin position="19"/>
        <end position="40"/>
    </location>
</feature>
<dbReference type="EMBL" id="KV784357">
    <property type="protein sequence ID" value="OEU17858.1"/>
    <property type="molecule type" value="Genomic_DNA"/>
</dbReference>
<dbReference type="Proteomes" id="UP000095751">
    <property type="component" value="Unassembled WGS sequence"/>
</dbReference>
<organism evidence="2 3">
    <name type="scientific">Fragilariopsis cylindrus CCMP1102</name>
    <dbReference type="NCBI Taxonomy" id="635003"/>
    <lineage>
        <taxon>Eukaryota</taxon>
        <taxon>Sar</taxon>
        <taxon>Stramenopiles</taxon>
        <taxon>Ochrophyta</taxon>
        <taxon>Bacillariophyta</taxon>
        <taxon>Bacillariophyceae</taxon>
        <taxon>Bacillariophycidae</taxon>
        <taxon>Bacillariales</taxon>
        <taxon>Bacillariaceae</taxon>
        <taxon>Fragilariopsis</taxon>
    </lineage>
</organism>
<dbReference type="AlphaFoldDB" id="A0A1E7FI74"/>
<dbReference type="KEGG" id="fcy:FRACYDRAFT_238286"/>
<protein>
    <submittedName>
        <fullName evidence="2">Uncharacterized protein</fullName>
    </submittedName>
</protein>
<keyword evidence="1" id="KW-1133">Transmembrane helix</keyword>
<keyword evidence="3" id="KW-1185">Reference proteome</keyword>
<keyword evidence="1" id="KW-0812">Transmembrane</keyword>
<gene>
    <name evidence="2" type="ORF">FRACYDRAFT_238286</name>
</gene>
<dbReference type="InParanoid" id="A0A1E7FI74"/>
<keyword evidence="1" id="KW-0472">Membrane</keyword>
<accession>A0A1E7FI74</accession>
<name>A0A1E7FI74_9STRA</name>
<evidence type="ECO:0000256" key="1">
    <source>
        <dbReference type="SAM" id="Phobius"/>
    </source>
</evidence>
<sequence length="186" mass="20793">MTGNDIIENERRRKNNGKLLKFVLVAIIFFLLGSVIFLTVHCTKFECEIPVLVATAAAASASNDNITASNTYDDICPGFTCSTNDTANDCVNETIQSNCTVTNRNYNESDCNYNGEDIKLHFIISYTSSICNVTYFPEIFQNYTNGHHNKTLDNLNLFKMNSITNIDKVRRVSNSSITSEMTNTTP</sequence>
<evidence type="ECO:0000313" key="3">
    <source>
        <dbReference type="Proteomes" id="UP000095751"/>
    </source>
</evidence>
<evidence type="ECO:0000313" key="2">
    <source>
        <dbReference type="EMBL" id="OEU17858.1"/>
    </source>
</evidence>
<reference evidence="2 3" key="1">
    <citation type="submission" date="2016-09" db="EMBL/GenBank/DDBJ databases">
        <title>Extensive genetic diversity and differential bi-allelic expression allows diatom success in the polar Southern Ocean.</title>
        <authorList>
            <consortium name="DOE Joint Genome Institute"/>
            <person name="Mock T."/>
            <person name="Otillar R.P."/>
            <person name="Strauss J."/>
            <person name="Dupont C."/>
            <person name="Frickenhaus S."/>
            <person name="Maumus F."/>
            <person name="Mcmullan M."/>
            <person name="Sanges R."/>
            <person name="Schmutz J."/>
            <person name="Toseland A."/>
            <person name="Valas R."/>
            <person name="Veluchamy A."/>
            <person name="Ward B.J."/>
            <person name="Allen A."/>
            <person name="Barry K."/>
            <person name="Falciatore A."/>
            <person name="Ferrante M."/>
            <person name="Fortunato A.E."/>
            <person name="Gloeckner G."/>
            <person name="Gruber A."/>
            <person name="Hipkin R."/>
            <person name="Janech M."/>
            <person name="Kroth P."/>
            <person name="Leese F."/>
            <person name="Lindquist E."/>
            <person name="Lyon B.R."/>
            <person name="Martin J."/>
            <person name="Mayer C."/>
            <person name="Parker M."/>
            <person name="Quesneville H."/>
            <person name="Raymond J."/>
            <person name="Uhlig C."/>
            <person name="Valentin K.U."/>
            <person name="Worden A.Z."/>
            <person name="Armbrust E.V."/>
            <person name="Bowler C."/>
            <person name="Green B."/>
            <person name="Moulton V."/>
            <person name="Van Oosterhout C."/>
            <person name="Grigoriev I."/>
        </authorList>
    </citation>
    <scope>NUCLEOTIDE SEQUENCE [LARGE SCALE GENOMIC DNA]</scope>
    <source>
        <strain evidence="2 3">CCMP1102</strain>
    </source>
</reference>